<dbReference type="Proteomes" id="UP001370100">
    <property type="component" value="Unassembled WGS sequence"/>
</dbReference>
<proteinExistence type="predicted"/>
<accession>A0ABU8NA84</accession>
<name>A0ABU8NA84_9PSEU</name>
<gene>
    <name evidence="1" type="ORF">WCD41_22840</name>
</gene>
<comment type="caution">
    <text evidence="1">The sequence shown here is derived from an EMBL/GenBank/DDBJ whole genome shotgun (WGS) entry which is preliminary data.</text>
</comment>
<evidence type="ECO:0000313" key="2">
    <source>
        <dbReference type="Proteomes" id="UP001370100"/>
    </source>
</evidence>
<reference evidence="1 2" key="1">
    <citation type="submission" date="2024-03" db="EMBL/GenBank/DDBJ databases">
        <title>Actinomycetospora sp. OC33-EN06, a novel actinomycete isolated from wild orchid (Aerides multiflora).</title>
        <authorList>
            <person name="Suriyachadkun C."/>
        </authorList>
    </citation>
    <scope>NUCLEOTIDE SEQUENCE [LARGE SCALE GENOMIC DNA]</scope>
    <source>
        <strain evidence="1 2">OC33-EN06</strain>
    </source>
</reference>
<dbReference type="EMBL" id="JBBEGL010000006">
    <property type="protein sequence ID" value="MEJ2889315.1"/>
    <property type="molecule type" value="Genomic_DNA"/>
</dbReference>
<evidence type="ECO:0000313" key="1">
    <source>
        <dbReference type="EMBL" id="MEJ2889315.1"/>
    </source>
</evidence>
<dbReference type="RefSeq" id="WP_337716748.1">
    <property type="nucleotide sequence ID" value="NZ_JBBEGL010000006.1"/>
</dbReference>
<keyword evidence="2" id="KW-1185">Reference proteome</keyword>
<protein>
    <submittedName>
        <fullName evidence="1">Uncharacterized protein</fullName>
    </submittedName>
</protein>
<organism evidence="1 2">
    <name type="scientific">Actinomycetospora aeridis</name>
    <dbReference type="NCBI Taxonomy" id="3129231"/>
    <lineage>
        <taxon>Bacteria</taxon>
        <taxon>Bacillati</taxon>
        <taxon>Actinomycetota</taxon>
        <taxon>Actinomycetes</taxon>
        <taxon>Pseudonocardiales</taxon>
        <taxon>Pseudonocardiaceae</taxon>
        <taxon>Actinomycetospora</taxon>
    </lineage>
</organism>
<sequence length="69" mass="7273">MTSIELEDATAAALRSAAARAGLSVDAYVRHLQVQDSIRQHAAWEVEHADEALWAAEEAEAAQAEAGAA</sequence>